<comment type="similarity">
    <text evidence="8">Belongs to the TonB-dependent receptor family.</text>
</comment>
<evidence type="ECO:0000259" key="9">
    <source>
        <dbReference type="Pfam" id="PF07715"/>
    </source>
</evidence>
<evidence type="ECO:0000256" key="8">
    <source>
        <dbReference type="PROSITE-ProRule" id="PRU01360"/>
    </source>
</evidence>
<accession>A0AAJ6B7E2</accession>
<sequence length="1064" mass="117602">MHNLNINIKQKLFTAALVVIGLAGYAQQPDSLKTEVPVKKTSKNQIKATGTIKDALTGKPLNGITVAVPGFSSSFTDEKGRFSVKVPDYKVTLMISGPGYQQKDIALKSHKEITASLFESAFNSFYDEAIFLTGPIQLNKSTAAISTINTEGSWALNSETPDSYLQGRVPGLNVIRRSGTPGIGAELFLRGFNSLNTRNQPLIIVDGMVYDNTSYGNSMIAGHVSNPLQNIDPKDIENITVIKDATASIYGARSANGVIVITTSHAKELTTKIDFAAYGGLNFTPKQIPVMQAGDYRIYVSELLKSGGYTDSQIAALPYMNDNKANPSYYNYHNNTNWQDKVFKQSYNQNYFLKVTGGDDIAKYALSMGVTNNKGITKETDQQRYNTRFNADFNLARKLTANANLAFSYSEQKLFDQGLSPKTNPVYIGLVKSPLVAPNIFDGNGVASPLLAEADTFSVSNPVALIENAQLKSKVYRFFGSINFKYELSKEFALSTLIGVNYDKNRENVFIPRKGSVNDTLSNAIAQNRLANQVQRLFTLYNDTRLSYNKSFNHDHKLAATLGFRFNSTDAEQDFALGYNSPTDQFISVGTGLNALRKLGGDIGSWRWLNNYLTADYSYQDKYFISANISLDGSSRFGKDAKEGLKLGGETFAVLPAISAGWLVSSEEFMKDLNAVDLLKIRASFGLTANDDIGNYTARQYYISQNLLGMQGLVRGNIANPQLQWESVRKANLGVDVALFNERLSLSLDVYNNKTSKMLIYEPLESFSGLAFATTNSGGMRTNGFDLGINARIVNYGLWKWDTGITLGTYKTKITELPQNAIFNNYAGATYISQVGREANLFYGYKTNGIFASNADATTSGLAIKTSNGTIRNFTGGDVRFVDTNGDKVIDDKDRVVIGNPNPDFFGSFTNHVAWQRWSLDAQMTFSVGNDLYNYTRRNIESVSTMANQTLAMNNRWKADGQATDIPKTSFGDPMGNSRFSDRWIEDGSYLRLRTITATYNLPMKDKFLKYAKVYVTANNLFTMTKYLGYDPEFSATGSIYTQGIDTTLEPQFRSVQLGVRIGL</sequence>
<protein>
    <submittedName>
        <fullName evidence="10">SusC/RagA family TonB-linked outer membrane protein</fullName>
    </submittedName>
</protein>
<evidence type="ECO:0000256" key="7">
    <source>
        <dbReference type="ARBA" id="ARBA00023237"/>
    </source>
</evidence>
<dbReference type="InterPro" id="IPR036942">
    <property type="entry name" value="Beta-barrel_TonB_sf"/>
</dbReference>
<dbReference type="InterPro" id="IPR008969">
    <property type="entry name" value="CarboxyPept-like_regulatory"/>
</dbReference>
<dbReference type="Gene3D" id="2.60.40.1120">
    <property type="entry name" value="Carboxypeptidase-like, regulatory domain"/>
    <property type="match status" value="1"/>
</dbReference>
<dbReference type="InterPro" id="IPR037066">
    <property type="entry name" value="Plug_dom_sf"/>
</dbReference>
<evidence type="ECO:0000256" key="1">
    <source>
        <dbReference type="ARBA" id="ARBA00004571"/>
    </source>
</evidence>
<dbReference type="PANTHER" id="PTHR30069">
    <property type="entry name" value="TONB-DEPENDENT OUTER MEMBRANE RECEPTOR"/>
    <property type="match status" value="1"/>
</dbReference>
<dbReference type="Pfam" id="PF13715">
    <property type="entry name" value="CarbopepD_reg_2"/>
    <property type="match status" value="1"/>
</dbReference>
<dbReference type="AlphaFoldDB" id="A0AAJ6B7E2"/>
<dbReference type="SUPFAM" id="SSF56935">
    <property type="entry name" value="Porins"/>
    <property type="match status" value="1"/>
</dbReference>
<evidence type="ECO:0000256" key="6">
    <source>
        <dbReference type="ARBA" id="ARBA00023136"/>
    </source>
</evidence>
<evidence type="ECO:0000256" key="5">
    <source>
        <dbReference type="ARBA" id="ARBA00022729"/>
    </source>
</evidence>
<dbReference type="Gene3D" id="2.170.130.10">
    <property type="entry name" value="TonB-dependent receptor, plug domain"/>
    <property type="match status" value="1"/>
</dbReference>
<keyword evidence="2 8" id="KW-0813">Transport</keyword>
<dbReference type="GO" id="GO:0044718">
    <property type="term" value="P:siderophore transmembrane transport"/>
    <property type="evidence" value="ECO:0007669"/>
    <property type="project" value="TreeGrafter"/>
</dbReference>
<dbReference type="GO" id="GO:0009279">
    <property type="term" value="C:cell outer membrane"/>
    <property type="evidence" value="ECO:0007669"/>
    <property type="project" value="UniProtKB-SubCell"/>
</dbReference>
<dbReference type="InterPro" id="IPR023997">
    <property type="entry name" value="TonB-dep_OMP_SusC/RagA_CS"/>
</dbReference>
<dbReference type="NCBIfam" id="TIGR04056">
    <property type="entry name" value="OMP_RagA_SusC"/>
    <property type="match status" value="1"/>
</dbReference>
<keyword evidence="4 8" id="KW-0812">Transmembrane</keyword>
<comment type="subcellular location">
    <subcellularLocation>
        <location evidence="1 8">Cell outer membrane</location>
        <topology evidence="1 8">Multi-pass membrane protein</topology>
    </subcellularLocation>
</comment>
<gene>
    <name evidence="10" type="ORF">P0Y49_03300</name>
</gene>
<evidence type="ECO:0000256" key="2">
    <source>
        <dbReference type="ARBA" id="ARBA00022448"/>
    </source>
</evidence>
<dbReference type="NCBIfam" id="TIGR04057">
    <property type="entry name" value="SusC_RagA_signa"/>
    <property type="match status" value="1"/>
</dbReference>
<keyword evidence="6 8" id="KW-0472">Membrane</keyword>
<dbReference type="Pfam" id="PF07715">
    <property type="entry name" value="Plug"/>
    <property type="match status" value="1"/>
</dbReference>
<reference evidence="10" key="1">
    <citation type="submission" date="2023-03" db="EMBL/GenBank/DDBJ databases">
        <title>Andean soil-derived lignocellulolytic bacterial consortium as a source of novel taxa and putative plastic-active enzymes.</title>
        <authorList>
            <person name="Diaz-Garcia L."/>
            <person name="Chuvochina M."/>
            <person name="Feuerriegel G."/>
            <person name="Bunk B."/>
            <person name="Sproer C."/>
            <person name="Streit W.R."/>
            <person name="Rodriguez L.M."/>
            <person name="Overmann J."/>
            <person name="Jimenez D.J."/>
        </authorList>
    </citation>
    <scope>NUCLEOTIDE SEQUENCE</scope>
    <source>
        <strain evidence="10">MAG 3858</strain>
    </source>
</reference>
<dbReference type="InterPro" id="IPR039426">
    <property type="entry name" value="TonB-dep_rcpt-like"/>
</dbReference>
<evidence type="ECO:0000313" key="11">
    <source>
        <dbReference type="Proteomes" id="UP001214530"/>
    </source>
</evidence>
<proteinExistence type="inferred from homology"/>
<organism evidence="10 11">
    <name type="scientific">Candidatus Pedobacter colombiensis</name>
    <dbReference type="NCBI Taxonomy" id="3121371"/>
    <lineage>
        <taxon>Bacteria</taxon>
        <taxon>Pseudomonadati</taxon>
        <taxon>Bacteroidota</taxon>
        <taxon>Sphingobacteriia</taxon>
        <taxon>Sphingobacteriales</taxon>
        <taxon>Sphingobacteriaceae</taxon>
        <taxon>Pedobacter</taxon>
    </lineage>
</organism>
<keyword evidence="7 8" id="KW-0998">Cell outer membrane</keyword>
<dbReference type="InterPro" id="IPR023996">
    <property type="entry name" value="TonB-dep_OMP_SusC/RagA"/>
</dbReference>
<name>A0AAJ6B7E2_9SPHI</name>
<dbReference type="GO" id="GO:0015344">
    <property type="term" value="F:siderophore uptake transmembrane transporter activity"/>
    <property type="evidence" value="ECO:0007669"/>
    <property type="project" value="TreeGrafter"/>
</dbReference>
<evidence type="ECO:0000313" key="10">
    <source>
        <dbReference type="EMBL" id="WEK20175.1"/>
    </source>
</evidence>
<dbReference type="Proteomes" id="UP001214530">
    <property type="component" value="Chromosome"/>
</dbReference>
<dbReference type="SUPFAM" id="SSF49464">
    <property type="entry name" value="Carboxypeptidase regulatory domain-like"/>
    <property type="match status" value="1"/>
</dbReference>
<evidence type="ECO:0000256" key="3">
    <source>
        <dbReference type="ARBA" id="ARBA00022452"/>
    </source>
</evidence>
<feature type="domain" description="TonB-dependent receptor plug" evidence="9">
    <location>
        <begin position="139"/>
        <end position="258"/>
    </location>
</feature>
<evidence type="ECO:0000256" key="4">
    <source>
        <dbReference type="ARBA" id="ARBA00022692"/>
    </source>
</evidence>
<dbReference type="PANTHER" id="PTHR30069:SF29">
    <property type="entry name" value="HEMOGLOBIN AND HEMOGLOBIN-HAPTOGLOBIN-BINDING PROTEIN 1-RELATED"/>
    <property type="match status" value="1"/>
</dbReference>
<keyword evidence="3 8" id="KW-1134">Transmembrane beta strand</keyword>
<dbReference type="PROSITE" id="PS52016">
    <property type="entry name" value="TONB_DEPENDENT_REC_3"/>
    <property type="match status" value="1"/>
</dbReference>
<dbReference type="InterPro" id="IPR012910">
    <property type="entry name" value="Plug_dom"/>
</dbReference>
<dbReference type="Gene3D" id="2.40.170.20">
    <property type="entry name" value="TonB-dependent receptor, beta-barrel domain"/>
    <property type="match status" value="1"/>
</dbReference>
<keyword evidence="5" id="KW-0732">Signal</keyword>
<dbReference type="EMBL" id="CP119313">
    <property type="protein sequence ID" value="WEK20175.1"/>
    <property type="molecule type" value="Genomic_DNA"/>
</dbReference>